<dbReference type="PROSITE" id="PS51257">
    <property type="entry name" value="PROKAR_LIPOPROTEIN"/>
    <property type="match status" value="1"/>
</dbReference>
<evidence type="ECO:0000313" key="3">
    <source>
        <dbReference type="Proteomes" id="UP000216354"/>
    </source>
</evidence>
<dbReference type="RefSeq" id="WP_141243318.1">
    <property type="nucleotide sequence ID" value="NZ_NEVR01000003.1"/>
</dbReference>
<organism evidence="2 3">
    <name type="scientific">Bordetella genomosp. 1</name>
    <dbReference type="NCBI Taxonomy" id="1395607"/>
    <lineage>
        <taxon>Bacteria</taxon>
        <taxon>Pseudomonadati</taxon>
        <taxon>Pseudomonadota</taxon>
        <taxon>Betaproteobacteria</taxon>
        <taxon>Burkholderiales</taxon>
        <taxon>Alcaligenaceae</taxon>
        <taxon>Bordetella</taxon>
    </lineage>
</organism>
<evidence type="ECO:0000256" key="1">
    <source>
        <dbReference type="SAM" id="SignalP"/>
    </source>
</evidence>
<keyword evidence="3" id="KW-1185">Reference proteome</keyword>
<accession>A0ABX4EYV4</accession>
<reference evidence="2 3" key="1">
    <citation type="submission" date="2017-05" db="EMBL/GenBank/DDBJ databases">
        <title>Complete and WGS of Bordetella genogroups.</title>
        <authorList>
            <person name="Spilker T."/>
            <person name="Lipuma J."/>
        </authorList>
    </citation>
    <scope>NUCLEOTIDE SEQUENCE [LARGE SCALE GENOMIC DNA]</scope>
    <source>
        <strain evidence="2 3">AU9795</strain>
    </source>
</reference>
<dbReference type="EMBL" id="NEVR01000003">
    <property type="protein sequence ID" value="OZI64272.1"/>
    <property type="molecule type" value="Genomic_DNA"/>
</dbReference>
<name>A0ABX4EYV4_9BORD</name>
<proteinExistence type="predicted"/>
<sequence length="365" mass="39236">MNRLRCRALGAVLLAAWPMLGWGACAPLETPFSQSAAAEGLRAQALSLELPPDETRVLLGQQGERVVAGPALIDVAQEGDLLPRTWTDAVDWTVYGAADAARAATVLQRDADNRLCRIERFRVALGQRVSDGGFRLAYDAQGRLIAYASYDTARRSNARLAQACLSRDAQGRITAFHGECAETPRLPVYYVRDAQGALERIIDLRAGALGAVVHRYGADGKVAAVYRARPDASQPDHVTAHAVPPNDNDRVLVVAPDAGPALDTEIPDEPWQLVRVPADTVEGDALPSWDPAVHTVLMQGRTDATGKVALAAEQVPAFHQALRDTPGRVFLYISPMARYLPLTALGPDVWRACTDPGNTDPKACG</sequence>
<dbReference type="Proteomes" id="UP000216354">
    <property type="component" value="Unassembled WGS sequence"/>
</dbReference>
<keyword evidence="1" id="KW-0732">Signal</keyword>
<gene>
    <name evidence="2" type="ORF">CAL27_16050</name>
</gene>
<evidence type="ECO:0000313" key="2">
    <source>
        <dbReference type="EMBL" id="OZI64272.1"/>
    </source>
</evidence>
<comment type="caution">
    <text evidence="2">The sequence shown here is derived from an EMBL/GenBank/DDBJ whole genome shotgun (WGS) entry which is preliminary data.</text>
</comment>
<evidence type="ECO:0008006" key="4">
    <source>
        <dbReference type="Google" id="ProtNLM"/>
    </source>
</evidence>
<feature type="signal peptide" evidence="1">
    <location>
        <begin position="1"/>
        <end position="23"/>
    </location>
</feature>
<protein>
    <recommendedName>
        <fullName evidence="4">Lipoprotein</fullName>
    </recommendedName>
</protein>
<feature type="chain" id="PRO_5046129538" description="Lipoprotein" evidence="1">
    <location>
        <begin position="24"/>
        <end position="365"/>
    </location>
</feature>